<reference evidence="2 3" key="1">
    <citation type="submission" date="2023-05" db="EMBL/GenBank/DDBJ databases">
        <title>A 100% complete, gapless, phased diploid assembly of the Scenedesmus obliquus UTEX 3031 genome.</title>
        <authorList>
            <person name="Biondi T.C."/>
            <person name="Hanschen E.R."/>
            <person name="Kwon T."/>
            <person name="Eng W."/>
            <person name="Kruse C.P.S."/>
            <person name="Koehler S.I."/>
            <person name="Kunde Y."/>
            <person name="Gleasner C.D."/>
            <person name="You Mak K.T."/>
            <person name="Polle J."/>
            <person name="Hovde B.T."/>
            <person name="Starkenburg S.R."/>
        </authorList>
    </citation>
    <scope>NUCLEOTIDE SEQUENCE [LARGE SCALE GENOMIC DNA]</scope>
    <source>
        <strain evidence="2 3">DOE0152z</strain>
    </source>
</reference>
<protein>
    <submittedName>
        <fullName evidence="2">Uncharacterized protein</fullName>
    </submittedName>
</protein>
<dbReference type="EMBL" id="CP126221">
    <property type="protein sequence ID" value="WIA22234.1"/>
    <property type="molecule type" value="Genomic_DNA"/>
</dbReference>
<keyword evidence="3" id="KW-1185">Reference proteome</keyword>
<feature type="region of interest" description="Disordered" evidence="1">
    <location>
        <begin position="57"/>
        <end position="77"/>
    </location>
</feature>
<evidence type="ECO:0000256" key="1">
    <source>
        <dbReference type="SAM" id="MobiDB-lite"/>
    </source>
</evidence>
<accession>A0ABY8UMK4</accession>
<evidence type="ECO:0000313" key="3">
    <source>
        <dbReference type="Proteomes" id="UP001244341"/>
    </source>
</evidence>
<sequence>MPKCLICLADINRMERVTHPLFISAATLQSFNSEELLARHTAQLYKHLSKAPLFGVQHQQQQQQQQQQPGAAAALQAGVAAGAAAGPGWAGSRQQQ</sequence>
<gene>
    <name evidence="2" type="ORF">OEZ85_004561</name>
</gene>
<evidence type="ECO:0000313" key="2">
    <source>
        <dbReference type="EMBL" id="WIA22234.1"/>
    </source>
</evidence>
<dbReference type="Proteomes" id="UP001244341">
    <property type="component" value="Chromosome 14b"/>
</dbReference>
<organism evidence="2 3">
    <name type="scientific">Tetradesmus obliquus</name>
    <name type="common">Green alga</name>
    <name type="synonym">Acutodesmus obliquus</name>
    <dbReference type="NCBI Taxonomy" id="3088"/>
    <lineage>
        <taxon>Eukaryota</taxon>
        <taxon>Viridiplantae</taxon>
        <taxon>Chlorophyta</taxon>
        <taxon>core chlorophytes</taxon>
        <taxon>Chlorophyceae</taxon>
        <taxon>CS clade</taxon>
        <taxon>Sphaeropleales</taxon>
        <taxon>Scenedesmaceae</taxon>
        <taxon>Tetradesmus</taxon>
    </lineage>
</organism>
<proteinExistence type="predicted"/>
<name>A0ABY8UMK4_TETOB</name>